<feature type="transmembrane region" description="Helical" evidence="2">
    <location>
        <begin position="34"/>
        <end position="57"/>
    </location>
</feature>
<feature type="transmembrane region" description="Helical" evidence="2">
    <location>
        <begin position="105"/>
        <end position="129"/>
    </location>
</feature>
<reference evidence="4 5" key="1">
    <citation type="submission" date="2013-01" db="EMBL/GenBank/DDBJ databases">
        <title>Whole genome shotgun sequence of Gordonia soli NBRC 108243.</title>
        <authorList>
            <person name="Isaki-Nakamura S."/>
            <person name="Hosoyama A."/>
            <person name="Tsuchikane K."/>
            <person name="Ando Y."/>
            <person name="Baba S."/>
            <person name="Ohji S."/>
            <person name="Hamada M."/>
            <person name="Tamura T."/>
            <person name="Yamazoe A."/>
            <person name="Yamazaki S."/>
            <person name="Fujita N."/>
        </authorList>
    </citation>
    <scope>NUCLEOTIDE SEQUENCE [LARGE SCALE GENOMIC DNA]</scope>
    <source>
        <strain evidence="4 5">NBRC 108243</strain>
    </source>
</reference>
<dbReference type="Proteomes" id="UP000011666">
    <property type="component" value="Unassembled WGS sequence"/>
</dbReference>
<keyword evidence="5" id="KW-1185">Reference proteome</keyword>
<keyword evidence="2" id="KW-0812">Transmembrane</keyword>
<evidence type="ECO:0000256" key="2">
    <source>
        <dbReference type="SAM" id="Phobius"/>
    </source>
</evidence>
<feature type="region of interest" description="Disordered" evidence="1">
    <location>
        <begin position="1"/>
        <end position="25"/>
    </location>
</feature>
<keyword evidence="2" id="KW-1133">Transmembrane helix</keyword>
<feature type="domain" description="CAAX prenyl protease 2/Lysostaphin resistance protein A-like" evidence="3">
    <location>
        <begin position="157"/>
        <end position="252"/>
    </location>
</feature>
<dbReference type="PANTHER" id="PTHR35797">
    <property type="entry name" value="PROTEASE-RELATED"/>
    <property type="match status" value="1"/>
</dbReference>
<dbReference type="RefSeq" id="WP_007620422.1">
    <property type="nucleotide sequence ID" value="NZ_BANX01000014.1"/>
</dbReference>
<protein>
    <recommendedName>
        <fullName evidence="3">CAAX prenyl protease 2/Lysostaphin resistance protein A-like domain-containing protein</fullName>
    </recommendedName>
</protein>
<gene>
    <name evidence="4" type="ORF">GS4_14_01810</name>
</gene>
<dbReference type="PANTHER" id="PTHR35797:SF1">
    <property type="entry name" value="PROTEASE"/>
    <property type="match status" value="1"/>
</dbReference>
<comment type="caution">
    <text evidence="4">The sequence shown here is derived from an EMBL/GenBank/DDBJ whole genome shotgun (WGS) entry which is preliminary data.</text>
</comment>
<feature type="transmembrane region" description="Helical" evidence="2">
    <location>
        <begin position="63"/>
        <end position="84"/>
    </location>
</feature>
<organism evidence="4 5">
    <name type="scientific">Gordonia soli NBRC 108243</name>
    <dbReference type="NCBI Taxonomy" id="1223545"/>
    <lineage>
        <taxon>Bacteria</taxon>
        <taxon>Bacillati</taxon>
        <taxon>Actinomycetota</taxon>
        <taxon>Actinomycetes</taxon>
        <taxon>Mycobacteriales</taxon>
        <taxon>Gordoniaceae</taxon>
        <taxon>Gordonia</taxon>
    </lineage>
</organism>
<feature type="transmembrane region" description="Helical" evidence="2">
    <location>
        <begin position="243"/>
        <end position="261"/>
    </location>
</feature>
<name>M0QII8_9ACTN</name>
<dbReference type="OrthoDB" id="3693644at2"/>
<dbReference type="Pfam" id="PF02517">
    <property type="entry name" value="Rce1-like"/>
    <property type="match status" value="1"/>
</dbReference>
<feature type="transmembrane region" description="Helical" evidence="2">
    <location>
        <begin position="141"/>
        <end position="159"/>
    </location>
</feature>
<feature type="transmembrane region" description="Helical" evidence="2">
    <location>
        <begin position="267"/>
        <end position="288"/>
    </location>
</feature>
<dbReference type="AlphaFoldDB" id="M0QII8"/>
<dbReference type="EMBL" id="BANX01000014">
    <property type="protein sequence ID" value="GAC68348.1"/>
    <property type="molecule type" value="Genomic_DNA"/>
</dbReference>
<evidence type="ECO:0000256" key="1">
    <source>
        <dbReference type="SAM" id="MobiDB-lite"/>
    </source>
</evidence>
<evidence type="ECO:0000313" key="5">
    <source>
        <dbReference type="Proteomes" id="UP000011666"/>
    </source>
</evidence>
<feature type="transmembrane region" description="Helical" evidence="2">
    <location>
        <begin position="215"/>
        <end position="236"/>
    </location>
</feature>
<dbReference type="STRING" id="1223545.GS4_14_01810"/>
<accession>M0QII8</accession>
<feature type="transmembrane region" description="Helical" evidence="2">
    <location>
        <begin position="179"/>
        <end position="195"/>
    </location>
</feature>
<evidence type="ECO:0000259" key="3">
    <source>
        <dbReference type="Pfam" id="PF02517"/>
    </source>
</evidence>
<dbReference type="InterPro" id="IPR042150">
    <property type="entry name" value="MmRce1-like"/>
</dbReference>
<dbReference type="GO" id="GO:0080120">
    <property type="term" value="P:CAAX-box protein maturation"/>
    <property type="evidence" value="ECO:0007669"/>
    <property type="project" value="UniProtKB-ARBA"/>
</dbReference>
<sequence>MNPVARQSVGSTRFRSHTTPVAPSVPRETRRLGVLSYVGIAFGGSWAALLVANLLGYSLDDPAVQLLTIAFAPAIAACIVRRWITGEGFADSGLRLRLRSNWRHVVAAVTIPWGMLALTALMAALVGLWTPSMTDMGGTEWIYLACGPLVCVALSPIFFGEEYGWTAYLRDRLVPGRPLLTTFLTGTIWGVWHWPLPWVGYFGGSTDVSDALWSMLWWIPLSILLEFMIGWLWAATGSVWPGTMLHAGSNMVASLGMVWVLGDSIGVNTATALLCVALTPFVLGVVIAGRWTSRPAAGGA</sequence>
<dbReference type="eggNOG" id="COG1266">
    <property type="taxonomic scope" value="Bacteria"/>
</dbReference>
<dbReference type="InterPro" id="IPR003675">
    <property type="entry name" value="Rce1/LyrA-like_dom"/>
</dbReference>
<dbReference type="GO" id="GO:0004175">
    <property type="term" value="F:endopeptidase activity"/>
    <property type="evidence" value="ECO:0007669"/>
    <property type="project" value="UniProtKB-ARBA"/>
</dbReference>
<evidence type="ECO:0000313" key="4">
    <source>
        <dbReference type="EMBL" id="GAC68348.1"/>
    </source>
</evidence>
<feature type="compositionally biased region" description="Polar residues" evidence="1">
    <location>
        <begin position="8"/>
        <end position="21"/>
    </location>
</feature>
<proteinExistence type="predicted"/>
<keyword evidence="2" id="KW-0472">Membrane</keyword>